<gene>
    <name evidence="2" type="ORF">C7435_3113</name>
</gene>
<dbReference type="SUPFAM" id="SSF81901">
    <property type="entry name" value="HCP-like"/>
    <property type="match status" value="3"/>
</dbReference>
<evidence type="ECO:0000256" key="1">
    <source>
        <dbReference type="SAM" id="SignalP"/>
    </source>
</evidence>
<reference evidence="2 3" key="1">
    <citation type="submission" date="2018-10" db="EMBL/GenBank/DDBJ databases">
        <title>Genomic Encyclopedia of Type Strains, Phase IV (KMG-IV): sequencing the most valuable type-strain genomes for metagenomic binning, comparative biology and taxonomic classification.</title>
        <authorList>
            <person name="Goeker M."/>
        </authorList>
    </citation>
    <scope>NUCLEOTIDE SEQUENCE [LARGE SCALE GENOMIC DNA]</scope>
    <source>
        <strain evidence="2 3">DSM 4734</strain>
    </source>
</reference>
<dbReference type="EMBL" id="RBIM01000008">
    <property type="protein sequence ID" value="RKQ94141.1"/>
    <property type="molecule type" value="Genomic_DNA"/>
</dbReference>
<dbReference type="InterPro" id="IPR006597">
    <property type="entry name" value="Sel1-like"/>
</dbReference>
<dbReference type="SMART" id="SM00671">
    <property type="entry name" value="SEL1"/>
    <property type="match status" value="8"/>
</dbReference>
<feature type="chain" id="PRO_5019801141" description="Sel1 repeat family protein" evidence="1">
    <location>
        <begin position="24"/>
        <end position="415"/>
    </location>
</feature>
<name>A0A495D130_9PROT</name>
<comment type="caution">
    <text evidence="2">The sequence shown here is derived from an EMBL/GenBank/DDBJ whole genome shotgun (WGS) entry which is preliminary data.</text>
</comment>
<proteinExistence type="predicted"/>
<organism evidence="2 3">
    <name type="scientific">Maricaulis maris</name>
    <dbReference type="NCBI Taxonomy" id="74318"/>
    <lineage>
        <taxon>Bacteria</taxon>
        <taxon>Pseudomonadati</taxon>
        <taxon>Pseudomonadota</taxon>
        <taxon>Alphaproteobacteria</taxon>
        <taxon>Maricaulales</taxon>
        <taxon>Maricaulaceae</taxon>
        <taxon>Maricaulis</taxon>
    </lineage>
</organism>
<dbReference type="InterPro" id="IPR050767">
    <property type="entry name" value="Sel1_AlgK"/>
</dbReference>
<dbReference type="Gene3D" id="1.25.40.10">
    <property type="entry name" value="Tetratricopeptide repeat domain"/>
    <property type="match status" value="3"/>
</dbReference>
<sequence>MRYRTYWGCLVLIGVFVASAWQAAAQSDDSIEDLLERGRYANALQQAHDLSATGDAVARSWLAHIYRQGLGVPQDLSRAIELDRASAEAGVARSQNALGHSLIMGLGVEADISAGQAWLHRAAQTGAAQYEFDYARSLTSELADPPDFVEAAVWYQRAADQGFIEAQTNLGILYMTGQGVSQDVDRARALFLAAANAGDAQAQNNLGLLHVRGEGVPRDYDAAFNWFRLAAEQDLPQALRNLSVLYESGQGAPVDEERARRLLARARALEGGALEPLLSIIGFPFDPRLHEPDWDMAPDSAEIAAVLGGDPVAVYIQGQRFMRGGSERQDFRLAFSSFEAAARHGMSGAEFSLCLLHANGWGAPQNYRSAYVWCSLAAYRGYPGADVLRDNLALRMTAAQIDAARRDIAQRLSQD</sequence>
<dbReference type="PANTHER" id="PTHR11102:SF160">
    <property type="entry name" value="ERAD-ASSOCIATED E3 UBIQUITIN-PROTEIN LIGASE COMPONENT HRD3"/>
    <property type="match status" value="1"/>
</dbReference>
<dbReference type="Proteomes" id="UP000273675">
    <property type="component" value="Unassembled WGS sequence"/>
</dbReference>
<evidence type="ECO:0008006" key="4">
    <source>
        <dbReference type="Google" id="ProtNLM"/>
    </source>
</evidence>
<dbReference type="RefSeq" id="WP_325048664.1">
    <property type="nucleotide sequence ID" value="NZ_RBIM01000008.1"/>
</dbReference>
<evidence type="ECO:0000313" key="2">
    <source>
        <dbReference type="EMBL" id="RKQ94141.1"/>
    </source>
</evidence>
<accession>A0A495D130</accession>
<protein>
    <recommendedName>
        <fullName evidence="4">Sel1 repeat family protein</fullName>
    </recommendedName>
</protein>
<dbReference type="Pfam" id="PF08238">
    <property type="entry name" value="Sel1"/>
    <property type="match status" value="7"/>
</dbReference>
<dbReference type="PANTHER" id="PTHR11102">
    <property type="entry name" value="SEL-1-LIKE PROTEIN"/>
    <property type="match status" value="1"/>
</dbReference>
<evidence type="ECO:0000313" key="3">
    <source>
        <dbReference type="Proteomes" id="UP000273675"/>
    </source>
</evidence>
<feature type="signal peptide" evidence="1">
    <location>
        <begin position="1"/>
        <end position="23"/>
    </location>
</feature>
<dbReference type="AlphaFoldDB" id="A0A495D130"/>
<keyword evidence="1" id="KW-0732">Signal</keyword>
<dbReference type="InterPro" id="IPR011990">
    <property type="entry name" value="TPR-like_helical_dom_sf"/>
</dbReference>